<proteinExistence type="predicted"/>
<dbReference type="OrthoDB" id="9809772at2"/>
<keyword evidence="3" id="KW-0804">Transcription</keyword>
<dbReference type="Pfam" id="PF00440">
    <property type="entry name" value="TetR_N"/>
    <property type="match status" value="1"/>
</dbReference>
<accession>A0A318S1W2</accession>
<comment type="caution">
    <text evidence="6">The sequence shown here is derived from an EMBL/GenBank/DDBJ whole genome shotgun (WGS) entry which is preliminary data.</text>
</comment>
<dbReference type="Gene3D" id="1.10.357.10">
    <property type="entry name" value="Tetracycline Repressor, domain 2"/>
    <property type="match status" value="1"/>
</dbReference>
<evidence type="ECO:0000256" key="1">
    <source>
        <dbReference type="ARBA" id="ARBA00023015"/>
    </source>
</evidence>
<name>A0A318S1W2_9DEIO</name>
<dbReference type="RefSeq" id="WP_110888766.1">
    <property type="nucleotide sequence ID" value="NZ_QJSX01000025.1"/>
</dbReference>
<gene>
    <name evidence="6" type="ORF">DES52_12522</name>
</gene>
<evidence type="ECO:0000259" key="5">
    <source>
        <dbReference type="PROSITE" id="PS50977"/>
    </source>
</evidence>
<evidence type="ECO:0000256" key="2">
    <source>
        <dbReference type="ARBA" id="ARBA00023125"/>
    </source>
</evidence>
<dbReference type="PROSITE" id="PS50977">
    <property type="entry name" value="HTH_TETR_2"/>
    <property type="match status" value="1"/>
</dbReference>
<dbReference type="PANTHER" id="PTHR47506:SF1">
    <property type="entry name" value="HTH-TYPE TRANSCRIPTIONAL REGULATOR YJDC"/>
    <property type="match status" value="1"/>
</dbReference>
<dbReference type="Pfam" id="PF16925">
    <property type="entry name" value="TetR_C_13"/>
    <property type="match status" value="1"/>
</dbReference>
<dbReference type="InterPro" id="IPR036271">
    <property type="entry name" value="Tet_transcr_reg_TetR-rel_C_sf"/>
</dbReference>
<dbReference type="Proteomes" id="UP000248326">
    <property type="component" value="Unassembled WGS sequence"/>
</dbReference>
<keyword evidence="1" id="KW-0805">Transcription regulation</keyword>
<evidence type="ECO:0000313" key="7">
    <source>
        <dbReference type="Proteomes" id="UP000248326"/>
    </source>
</evidence>
<keyword evidence="7" id="KW-1185">Reference proteome</keyword>
<dbReference type="PRINTS" id="PR00455">
    <property type="entry name" value="HTHTETR"/>
</dbReference>
<evidence type="ECO:0000313" key="6">
    <source>
        <dbReference type="EMBL" id="PYE49005.1"/>
    </source>
</evidence>
<dbReference type="InterPro" id="IPR009057">
    <property type="entry name" value="Homeodomain-like_sf"/>
</dbReference>
<evidence type="ECO:0000256" key="3">
    <source>
        <dbReference type="ARBA" id="ARBA00023163"/>
    </source>
</evidence>
<protein>
    <submittedName>
        <fullName evidence="6">TetR family transcriptional regulator</fullName>
    </submittedName>
</protein>
<feature type="DNA-binding region" description="H-T-H motif" evidence="4">
    <location>
        <begin position="28"/>
        <end position="47"/>
    </location>
</feature>
<organism evidence="6 7">
    <name type="scientific">Deinococcus yavapaiensis KR-236</name>
    <dbReference type="NCBI Taxonomy" id="694435"/>
    <lineage>
        <taxon>Bacteria</taxon>
        <taxon>Thermotogati</taxon>
        <taxon>Deinococcota</taxon>
        <taxon>Deinococci</taxon>
        <taxon>Deinococcales</taxon>
        <taxon>Deinococcaceae</taxon>
        <taxon>Deinococcus</taxon>
    </lineage>
</organism>
<reference evidence="6 7" key="1">
    <citation type="submission" date="2018-06" db="EMBL/GenBank/DDBJ databases">
        <title>Genomic Encyclopedia of Type Strains, Phase IV (KMG-IV): sequencing the most valuable type-strain genomes for metagenomic binning, comparative biology and taxonomic classification.</title>
        <authorList>
            <person name="Goeker M."/>
        </authorList>
    </citation>
    <scope>NUCLEOTIDE SEQUENCE [LARGE SCALE GENOMIC DNA]</scope>
    <source>
        <strain evidence="6 7">DSM 18048</strain>
    </source>
</reference>
<sequence>MTEQADTRERILDVAQRLVQHRGYHAVSYKDVGEQLGIRNASIHYHFPSKADLGLALVRRYRERLQVTLAALDVLSSPAERLSRFVDAYRDVVRDDGRVCLCTVLAAEDPALPETLRPEVRAFLDFNERWLARVLAEGRAEGELRFDGSPEAAAAAFLATLEGAMLLARSAHDPARFDLVVRHATAALHAARFFQGASP</sequence>
<dbReference type="GO" id="GO:0003677">
    <property type="term" value="F:DNA binding"/>
    <property type="evidence" value="ECO:0007669"/>
    <property type="project" value="UniProtKB-UniRule"/>
</dbReference>
<feature type="domain" description="HTH tetR-type" evidence="5">
    <location>
        <begin position="5"/>
        <end position="65"/>
    </location>
</feature>
<dbReference type="SUPFAM" id="SSF48498">
    <property type="entry name" value="Tetracyclin repressor-like, C-terminal domain"/>
    <property type="match status" value="1"/>
</dbReference>
<dbReference type="InterPro" id="IPR001647">
    <property type="entry name" value="HTH_TetR"/>
</dbReference>
<dbReference type="PANTHER" id="PTHR47506">
    <property type="entry name" value="TRANSCRIPTIONAL REGULATORY PROTEIN"/>
    <property type="match status" value="1"/>
</dbReference>
<dbReference type="SUPFAM" id="SSF46689">
    <property type="entry name" value="Homeodomain-like"/>
    <property type="match status" value="1"/>
</dbReference>
<dbReference type="AlphaFoldDB" id="A0A318S1W2"/>
<evidence type="ECO:0000256" key="4">
    <source>
        <dbReference type="PROSITE-ProRule" id="PRU00335"/>
    </source>
</evidence>
<dbReference type="InterPro" id="IPR011075">
    <property type="entry name" value="TetR_C"/>
</dbReference>
<keyword evidence="2 4" id="KW-0238">DNA-binding</keyword>
<dbReference type="EMBL" id="QJSX01000025">
    <property type="protein sequence ID" value="PYE49005.1"/>
    <property type="molecule type" value="Genomic_DNA"/>
</dbReference>